<evidence type="ECO:0000313" key="7">
    <source>
        <dbReference type="EMBL" id="MBH8596064.1"/>
    </source>
</evidence>
<evidence type="ECO:0000256" key="2">
    <source>
        <dbReference type="ARBA" id="ARBA00023002"/>
    </source>
</evidence>
<gene>
    <name evidence="7" type="ORF">I8U20_12130</name>
</gene>
<dbReference type="Gene3D" id="1.10.1040.10">
    <property type="entry name" value="N-(1-d-carboxylethyl)-l-norvaline Dehydrogenase, domain 2"/>
    <property type="match status" value="1"/>
</dbReference>
<comment type="caution">
    <text evidence="7">The sequence shown here is derived from an EMBL/GenBank/DDBJ whole genome shotgun (WGS) entry which is preliminary data.</text>
</comment>
<dbReference type="EMBL" id="JAECVW010000009">
    <property type="protein sequence ID" value="MBH8596064.1"/>
    <property type="molecule type" value="Genomic_DNA"/>
</dbReference>
<evidence type="ECO:0000256" key="4">
    <source>
        <dbReference type="PIRSR" id="PIRSR000103-1"/>
    </source>
</evidence>
<feature type="domain" description="3-hydroxyisobutyrate dehydrogenase-like NAD-binding" evidence="6">
    <location>
        <begin position="169"/>
        <end position="288"/>
    </location>
</feature>
<dbReference type="GO" id="GO:0016491">
    <property type="term" value="F:oxidoreductase activity"/>
    <property type="evidence" value="ECO:0007669"/>
    <property type="project" value="UniProtKB-KW"/>
</dbReference>
<proteinExistence type="inferred from homology"/>
<dbReference type="InterPro" id="IPR036291">
    <property type="entry name" value="NAD(P)-bd_dom_sf"/>
</dbReference>
<dbReference type="GO" id="GO:0016054">
    <property type="term" value="P:organic acid catabolic process"/>
    <property type="evidence" value="ECO:0007669"/>
    <property type="project" value="UniProtKB-ARBA"/>
</dbReference>
<dbReference type="SUPFAM" id="SSF51735">
    <property type="entry name" value="NAD(P)-binding Rossmann-fold domains"/>
    <property type="match status" value="1"/>
</dbReference>
<dbReference type="InterPro" id="IPR006115">
    <property type="entry name" value="6PGDH_NADP-bd"/>
</dbReference>
<dbReference type="InterPro" id="IPR029154">
    <property type="entry name" value="HIBADH-like_NADP-bd"/>
</dbReference>
<dbReference type="InterPro" id="IPR015815">
    <property type="entry name" value="HIBADH-related"/>
</dbReference>
<dbReference type="InterPro" id="IPR008927">
    <property type="entry name" value="6-PGluconate_DH-like_C_sf"/>
</dbReference>
<dbReference type="Pfam" id="PF03446">
    <property type="entry name" value="NAD_binding_2"/>
    <property type="match status" value="1"/>
</dbReference>
<dbReference type="GO" id="GO:0050661">
    <property type="term" value="F:NADP binding"/>
    <property type="evidence" value="ECO:0007669"/>
    <property type="project" value="InterPro"/>
</dbReference>
<sequence>MMEQSWKIGFIGLGIMGRSMAYNLYRAGFDVTVWNRTESKMKEAEKWGAKTASSPKELAKTCQLVITMVGDTDDVRQVAEGENGLIHGARPGTYWIDMSTISPDATRDFAERAKKKGIIMMDAPVSGGDTGAKNGTLSIMVGGEKEDVKRVMPVFQAMGSSITHCGPVGAGQTVKACNQILCGLNLLAMVEAFAFAKKSGVDLEKMLEVTTRGAAGSWALSNYGPRLIKGDLSPGFTVRFQQKDLRIVLEEAEKMALPLPGTAVVQQLLRSVQAYGGNEDGTQSLIRVMEKLGNVEIVDKK</sequence>
<comment type="similarity">
    <text evidence="1">Belongs to the HIBADH-related family.</text>
</comment>
<evidence type="ECO:0000259" key="5">
    <source>
        <dbReference type="Pfam" id="PF03446"/>
    </source>
</evidence>
<protein>
    <submittedName>
        <fullName evidence="7">NAD(P)-dependent oxidoreductase</fullName>
    </submittedName>
</protein>
<keyword evidence="3" id="KW-0520">NAD</keyword>
<dbReference type="PROSITE" id="PS00895">
    <property type="entry name" value="3_HYDROXYISOBUT_DH"/>
    <property type="match status" value="1"/>
</dbReference>
<keyword evidence="8" id="KW-1185">Reference proteome</keyword>
<dbReference type="AlphaFoldDB" id="A0A8I1AEW7"/>
<dbReference type="Pfam" id="PF14833">
    <property type="entry name" value="NAD_binding_11"/>
    <property type="match status" value="1"/>
</dbReference>
<feature type="active site" evidence="4">
    <location>
        <position position="175"/>
    </location>
</feature>
<name>A0A8I1AEW7_THEIN</name>
<evidence type="ECO:0000256" key="1">
    <source>
        <dbReference type="ARBA" id="ARBA00009080"/>
    </source>
</evidence>
<evidence type="ECO:0000313" key="8">
    <source>
        <dbReference type="Proteomes" id="UP000633619"/>
    </source>
</evidence>
<feature type="domain" description="6-phosphogluconate dehydrogenase NADP-binding" evidence="5">
    <location>
        <begin position="7"/>
        <end position="166"/>
    </location>
</feature>
<dbReference type="PANTHER" id="PTHR43060:SF15">
    <property type="entry name" value="3-HYDROXYISOBUTYRATE DEHYDROGENASE-LIKE 1, MITOCHONDRIAL-RELATED"/>
    <property type="match status" value="1"/>
</dbReference>
<dbReference type="PIRSF" id="PIRSF000103">
    <property type="entry name" value="HIBADH"/>
    <property type="match status" value="1"/>
</dbReference>
<reference evidence="7 8" key="1">
    <citation type="submission" date="2020-12" db="EMBL/GenBank/DDBJ databases">
        <title>WGS of Thermoactinomyces spp.</title>
        <authorList>
            <person name="Cheng K."/>
        </authorList>
    </citation>
    <scope>NUCLEOTIDE SEQUENCE [LARGE SCALE GENOMIC DNA]</scope>
    <source>
        <strain evidence="8">CICC 10671\DSM 43846</strain>
    </source>
</reference>
<dbReference type="InterPro" id="IPR002204">
    <property type="entry name" value="3-OH-isobutyrate_DH-rel_CS"/>
</dbReference>
<dbReference type="PANTHER" id="PTHR43060">
    <property type="entry name" value="3-HYDROXYISOBUTYRATE DEHYDROGENASE-LIKE 1, MITOCHONDRIAL-RELATED"/>
    <property type="match status" value="1"/>
</dbReference>
<evidence type="ECO:0000259" key="6">
    <source>
        <dbReference type="Pfam" id="PF14833"/>
    </source>
</evidence>
<organism evidence="7 8">
    <name type="scientific">Thermoactinomyces intermedius</name>
    <dbReference type="NCBI Taxonomy" id="2024"/>
    <lineage>
        <taxon>Bacteria</taxon>
        <taxon>Bacillati</taxon>
        <taxon>Bacillota</taxon>
        <taxon>Bacilli</taxon>
        <taxon>Bacillales</taxon>
        <taxon>Thermoactinomycetaceae</taxon>
        <taxon>Thermoactinomyces</taxon>
    </lineage>
</organism>
<evidence type="ECO:0000256" key="3">
    <source>
        <dbReference type="ARBA" id="ARBA00023027"/>
    </source>
</evidence>
<keyword evidence="2" id="KW-0560">Oxidoreductase</keyword>
<dbReference type="SUPFAM" id="SSF48179">
    <property type="entry name" value="6-phosphogluconate dehydrogenase C-terminal domain-like"/>
    <property type="match status" value="1"/>
</dbReference>
<dbReference type="GO" id="GO:0051287">
    <property type="term" value="F:NAD binding"/>
    <property type="evidence" value="ECO:0007669"/>
    <property type="project" value="InterPro"/>
</dbReference>
<dbReference type="InterPro" id="IPR013328">
    <property type="entry name" value="6PGD_dom2"/>
</dbReference>
<accession>A0A8I1AEW7</accession>
<dbReference type="Proteomes" id="UP000633619">
    <property type="component" value="Unassembled WGS sequence"/>
</dbReference>
<dbReference type="Gene3D" id="3.40.50.720">
    <property type="entry name" value="NAD(P)-binding Rossmann-like Domain"/>
    <property type="match status" value="1"/>
</dbReference>